<keyword evidence="6" id="KW-1185">Reference proteome</keyword>
<dbReference type="InterPro" id="IPR020845">
    <property type="entry name" value="AMP-binding_CS"/>
</dbReference>
<reference evidence="5 6" key="1">
    <citation type="submission" date="2020-04" db="EMBL/GenBank/DDBJ databases">
        <authorList>
            <person name="Klaysubun C."/>
            <person name="Duangmal K."/>
            <person name="Lipun K."/>
        </authorList>
    </citation>
    <scope>NUCLEOTIDE SEQUENCE [LARGE SCALE GENOMIC DNA]</scope>
    <source>
        <strain evidence="5 6">JCM 11839</strain>
    </source>
</reference>
<evidence type="ECO:0000259" key="3">
    <source>
        <dbReference type="Pfam" id="PF00501"/>
    </source>
</evidence>
<keyword evidence="2" id="KW-0436">Ligase</keyword>
<dbReference type="InterPro" id="IPR025110">
    <property type="entry name" value="AMP-bd_C"/>
</dbReference>
<feature type="domain" description="AMP-dependent synthetase/ligase" evidence="3">
    <location>
        <begin position="24"/>
        <end position="385"/>
    </location>
</feature>
<comment type="similarity">
    <text evidence="1">Belongs to the ATP-dependent AMP-binding enzyme family.</text>
</comment>
<dbReference type="SUPFAM" id="SSF56801">
    <property type="entry name" value="Acetyl-CoA synthetase-like"/>
    <property type="match status" value="1"/>
</dbReference>
<dbReference type="InterPro" id="IPR000873">
    <property type="entry name" value="AMP-dep_synth/lig_dom"/>
</dbReference>
<proteinExistence type="inferred from homology"/>
<dbReference type="PROSITE" id="PS00455">
    <property type="entry name" value="AMP_BINDING"/>
    <property type="match status" value="1"/>
</dbReference>
<protein>
    <submittedName>
        <fullName evidence="5">AMP-binding protein</fullName>
    </submittedName>
</protein>
<dbReference type="PANTHER" id="PTHR43201:SF5">
    <property type="entry name" value="MEDIUM-CHAIN ACYL-COA LIGASE ACSF2, MITOCHONDRIAL"/>
    <property type="match status" value="1"/>
</dbReference>
<evidence type="ECO:0000256" key="2">
    <source>
        <dbReference type="ARBA" id="ARBA00022598"/>
    </source>
</evidence>
<feature type="domain" description="AMP-binding enzyme C-terminal" evidence="4">
    <location>
        <begin position="436"/>
        <end position="511"/>
    </location>
</feature>
<dbReference type="Proteomes" id="UP001296706">
    <property type="component" value="Unassembled WGS sequence"/>
</dbReference>
<gene>
    <name evidence="5" type="ORF">HF577_26420</name>
</gene>
<dbReference type="Gene3D" id="3.30.300.30">
    <property type="match status" value="1"/>
</dbReference>
<dbReference type="PANTHER" id="PTHR43201">
    <property type="entry name" value="ACYL-COA SYNTHETASE"/>
    <property type="match status" value="1"/>
</dbReference>
<name>A0ABX1RJN9_9PSEU</name>
<dbReference type="Gene3D" id="3.40.50.12780">
    <property type="entry name" value="N-terminal domain of ligase-like"/>
    <property type="match status" value="1"/>
</dbReference>
<dbReference type="InterPro" id="IPR042099">
    <property type="entry name" value="ANL_N_sf"/>
</dbReference>
<accession>A0ABX1RJN9</accession>
<evidence type="ECO:0000313" key="6">
    <source>
        <dbReference type="Proteomes" id="UP001296706"/>
    </source>
</evidence>
<evidence type="ECO:0000256" key="1">
    <source>
        <dbReference type="ARBA" id="ARBA00006432"/>
    </source>
</evidence>
<evidence type="ECO:0000259" key="4">
    <source>
        <dbReference type="Pfam" id="PF13193"/>
    </source>
</evidence>
<comment type="caution">
    <text evidence="5">The sequence shown here is derived from an EMBL/GenBank/DDBJ whole genome shotgun (WGS) entry which is preliminary data.</text>
</comment>
<sequence length="530" mass="57324">MSYARGEQDDPLRELTVGAALDLAAADWGPRTALVEFGPDTAGRRWTFDQLRQEAHQVARAMLERFRPGEHVAVWAANRPEWVLLEMGAAYAGLTLVTVNPAYQVGELAHVLGQSRCDGVFVQDTYRGRDLLPVVEEARPGLRELREVVALSGWDEFLASGDGARELPSVDPGDIAQIQYTSGTTGTPKGAQLTHRGLVNVGRYYAVVNGAGPDDVWVNPMPMFHTAGCGLATLGALQTGGMHVLPPGFDAGVMLDAFASARGTILLSVPTMLIRMLDEQSARPRDLSSWRLSTLGGAPVPPELVRRAERELDVAVTIGFGQTEASPYITHTLPHDPNPEWITTVGRPLPHCEVRISDPASGAPVALGAVGEVCARGYGVMRGYFDAPEATAAALDADGWLHTGDLGSMDGLGYLRIEGRLKDMIIRGGENIYPREIEDLLFTHPQVADVSVVGLPDPEMGETVAAFVRPTPGSDPSADELAAFCRRSLAAYKTPRVWRFLETFPQTSSGKIQKFVLQERYLADLATDQH</sequence>
<organism evidence="5 6">
    <name type="scientific">Pseudonocardia xinjiangensis</name>
    <dbReference type="NCBI Taxonomy" id="75289"/>
    <lineage>
        <taxon>Bacteria</taxon>
        <taxon>Bacillati</taxon>
        <taxon>Actinomycetota</taxon>
        <taxon>Actinomycetes</taxon>
        <taxon>Pseudonocardiales</taxon>
        <taxon>Pseudonocardiaceae</taxon>
        <taxon>Pseudonocardia</taxon>
    </lineage>
</organism>
<dbReference type="InterPro" id="IPR045851">
    <property type="entry name" value="AMP-bd_C_sf"/>
</dbReference>
<dbReference type="Pfam" id="PF00501">
    <property type="entry name" value="AMP-binding"/>
    <property type="match status" value="1"/>
</dbReference>
<evidence type="ECO:0000313" key="5">
    <source>
        <dbReference type="EMBL" id="NMH80610.1"/>
    </source>
</evidence>
<dbReference type="Pfam" id="PF13193">
    <property type="entry name" value="AMP-binding_C"/>
    <property type="match status" value="1"/>
</dbReference>
<dbReference type="EMBL" id="JAAXKY010000108">
    <property type="protein sequence ID" value="NMH80610.1"/>
    <property type="molecule type" value="Genomic_DNA"/>
</dbReference>